<accession>A0AAP0J5N2</accession>
<dbReference type="Proteomes" id="UP001420932">
    <property type="component" value="Unassembled WGS sequence"/>
</dbReference>
<gene>
    <name evidence="1" type="ORF">Syun_016661</name>
</gene>
<evidence type="ECO:0000313" key="1">
    <source>
        <dbReference type="EMBL" id="KAK9127864.1"/>
    </source>
</evidence>
<reference evidence="1 2" key="1">
    <citation type="submission" date="2024-01" db="EMBL/GenBank/DDBJ databases">
        <title>Genome assemblies of Stephania.</title>
        <authorList>
            <person name="Yang L."/>
        </authorList>
    </citation>
    <scope>NUCLEOTIDE SEQUENCE [LARGE SCALE GENOMIC DNA]</scope>
    <source>
        <strain evidence="1">YNDBR</strain>
        <tissue evidence="1">Leaf</tissue>
    </source>
</reference>
<organism evidence="1 2">
    <name type="scientific">Stephania yunnanensis</name>
    <dbReference type="NCBI Taxonomy" id="152371"/>
    <lineage>
        <taxon>Eukaryota</taxon>
        <taxon>Viridiplantae</taxon>
        <taxon>Streptophyta</taxon>
        <taxon>Embryophyta</taxon>
        <taxon>Tracheophyta</taxon>
        <taxon>Spermatophyta</taxon>
        <taxon>Magnoliopsida</taxon>
        <taxon>Ranunculales</taxon>
        <taxon>Menispermaceae</taxon>
        <taxon>Menispermoideae</taxon>
        <taxon>Cissampelideae</taxon>
        <taxon>Stephania</taxon>
    </lineage>
</organism>
<sequence length="53" mass="6094">MICFSSKWRKPINDTVLSSAKTICTVSDTEESKKRRSKDYKLGMQFGTVPKHE</sequence>
<comment type="caution">
    <text evidence="1">The sequence shown here is derived from an EMBL/GenBank/DDBJ whole genome shotgun (WGS) entry which is preliminary data.</text>
</comment>
<protein>
    <submittedName>
        <fullName evidence="1">Uncharacterized protein</fullName>
    </submittedName>
</protein>
<name>A0AAP0J5N2_9MAGN</name>
<keyword evidence="2" id="KW-1185">Reference proteome</keyword>
<dbReference type="AlphaFoldDB" id="A0AAP0J5N2"/>
<evidence type="ECO:0000313" key="2">
    <source>
        <dbReference type="Proteomes" id="UP001420932"/>
    </source>
</evidence>
<proteinExistence type="predicted"/>
<dbReference type="EMBL" id="JBBNAF010000007">
    <property type="protein sequence ID" value="KAK9127864.1"/>
    <property type="molecule type" value="Genomic_DNA"/>
</dbReference>